<comment type="caution">
    <text evidence="1">The sequence shown here is derived from an EMBL/GenBank/DDBJ whole genome shotgun (WGS) entry which is preliminary data.</text>
</comment>
<sequence>MVDLISELKSLRKGRGVLAGQVEKRVGPALREACGITERDAPWAVRRKVRTWLTDLIGRLPDDLRHPTMVAFALDAAVRLPLYQDRVHWVAERLDRDPRTVRRRVDVAIDQLAELADAEPDPALPPAAWRTAELRIAAVLDGGQPEIFAHRTVVAERDGLRELALPTPVPWPRARARVLFGGALVDGPEPTITFARPVDRGGEHEFAVAFRLTAAAPRRLVHVPTRPWELLDVRVRFGPDRPARVWALDGAPRADADDAGTAQPVDRAGEARLRVRGLVPGLSYGLRW</sequence>
<reference evidence="2" key="1">
    <citation type="journal article" date="2019" name="Int. J. Syst. Evol. Microbiol.">
        <title>The Global Catalogue of Microorganisms (GCM) 10K type strain sequencing project: providing services to taxonomists for standard genome sequencing and annotation.</title>
        <authorList>
            <consortium name="The Broad Institute Genomics Platform"/>
            <consortium name="The Broad Institute Genome Sequencing Center for Infectious Disease"/>
            <person name="Wu L."/>
            <person name="Ma J."/>
        </authorList>
    </citation>
    <scope>NUCLEOTIDE SEQUENCE [LARGE SCALE GENOMIC DNA]</scope>
    <source>
        <strain evidence="2">CCUG 59778</strain>
    </source>
</reference>
<protein>
    <submittedName>
        <fullName evidence="1">Uncharacterized protein</fullName>
    </submittedName>
</protein>
<keyword evidence="2" id="KW-1185">Reference proteome</keyword>
<accession>A0ABW0ER57</accession>
<gene>
    <name evidence="1" type="ORF">ACFPM7_22745</name>
</gene>
<evidence type="ECO:0000313" key="2">
    <source>
        <dbReference type="Proteomes" id="UP001596157"/>
    </source>
</evidence>
<dbReference type="EMBL" id="JBHSKF010000013">
    <property type="protein sequence ID" value="MFC5289883.1"/>
    <property type="molecule type" value="Genomic_DNA"/>
</dbReference>
<organism evidence="1 2">
    <name type="scientific">Actinokineospora guangxiensis</name>
    <dbReference type="NCBI Taxonomy" id="1490288"/>
    <lineage>
        <taxon>Bacteria</taxon>
        <taxon>Bacillati</taxon>
        <taxon>Actinomycetota</taxon>
        <taxon>Actinomycetes</taxon>
        <taxon>Pseudonocardiales</taxon>
        <taxon>Pseudonocardiaceae</taxon>
        <taxon>Actinokineospora</taxon>
    </lineage>
</organism>
<evidence type="ECO:0000313" key="1">
    <source>
        <dbReference type="EMBL" id="MFC5289883.1"/>
    </source>
</evidence>
<dbReference type="Proteomes" id="UP001596157">
    <property type="component" value="Unassembled WGS sequence"/>
</dbReference>
<dbReference type="RefSeq" id="WP_378249751.1">
    <property type="nucleotide sequence ID" value="NZ_JBHSKF010000013.1"/>
</dbReference>
<name>A0ABW0ER57_9PSEU</name>
<proteinExistence type="predicted"/>